<sequence>MADFLSRIDEPDDQMEKIPGKWEHMFSEDKQKSNLKDLEAQQIEKMHLNLVKRFIVLTDQNPEDITPLYPEKRSFETLTPGLLYPMREEAKLTDYPTA</sequence>
<evidence type="ECO:0000313" key="2">
    <source>
        <dbReference type="WBParaSite" id="nRc.2.0.1.t24660-RA"/>
    </source>
</evidence>
<proteinExistence type="predicted"/>
<protein>
    <submittedName>
        <fullName evidence="2">Uncharacterized protein</fullName>
    </submittedName>
</protein>
<name>A0A915JDU9_ROMCU</name>
<dbReference type="AlphaFoldDB" id="A0A915JDU9"/>
<dbReference type="Proteomes" id="UP000887565">
    <property type="component" value="Unplaced"/>
</dbReference>
<evidence type="ECO:0000313" key="1">
    <source>
        <dbReference type="Proteomes" id="UP000887565"/>
    </source>
</evidence>
<accession>A0A915JDU9</accession>
<organism evidence="1 2">
    <name type="scientific">Romanomermis culicivorax</name>
    <name type="common">Nematode worm</name>
    <dbReference type="NCBI Taxonomy" id="13658"/>
    <lineage>
        <taxon>Eukaryota</taxon>
        <taxon>Metazoa</taxon>
        <taxon>Ecdysozoa</taxon>
        <taxon>Nematoda</taxon>
        <taxon>Enoplea</taxon>
        <taxon>Dorylaimia</taxon>
        <taxon>Mermithida</taxon>
        <taxon>Mermithoidea</taxon>
        <taxon>Mermithidae</taxon>
        <taxon>Romanomermis</taxon>
    </lineage>
</organism>
<reference evidence="2" key="1">
    <citation type="submission" date="2022-11" db="UniProtKB">
        <authorList>
            <consortium name="WormBaseParasite"/>
        </authorList>
    </citation>
    <scope>IDENTIFICATION</scope>
</reference>
<dbReference type="WBParaSite" id="nRc.2.0.1.t24660-RA">
    <property type="protein sequence ID" value="nRc.2.0.1.t24660-RA"/>
    <property type="gene ID" value="nRc.2.0.1.g24660"/>
</dbReference>
<keyword evidence="1" id="KW-1185">Reference proteome</keyword>